<evidence type="ECO:0000256" key="7">
    <source>
        <dbReference type="ARBA" id="ARBA00022989"/>
    </source>
</evidence>
<feature type="transmembrane region" description="Helical" evidence="10">
    <location>
        <begin position="389"/>
        <end position="415"/>
    </location>
</feature>
<accession>I0YVA4</accession>
<evidence type="ECO:0000256" key="6">
    <source>
        <dbReference type="ARBA" id="ARBA00022847"/>
    </source>
</evidence>
<keyword evidence="4" id="KW-0762">Sugar transport</keyword>
<dbReference type="NCBIfam" id="TIGR00879">
    <property type="entry name" value="SP"/>
    <property type="match status" value="1"/>
</dbReference>
<comment type="caution">
    <text evidence="12">The sequence shown here is derived from an EMBL/GenBank/DDBJ whole genome shotgun (WGS) entry which is preliminary data.</text>
</comment>
<keyword evidence="6" id="KW-0769">Symport</keyword>
<dbReference type="AlphaFoldDB" id="I0YVA4"/>
<keyword evidence="3 9" id="KW-0813">Transport</keyword>
<evidence type="ECO:0000256" key="8">
    <source>
        <dbReference type="ARBA" id="ARBA00023136"/>
    </source>
</evidence>
<dbReference type="InterPro" id="IPR045262">
    <property type="entry name" value="STP/PLT_plant"/>
</dbReference>
<dbReference type="Gene3D" id="1.20.1250.20">
    <property type="entry name" value="MFS general substrate transporter like domains"/>
    <property type="match status" value="1"/>
</dbReference>
<dbReference type="PROSITE" id="PS50850">
    <property type="entry name" value="MFS"/>
    <property type="match status" value="1"/>
</dbReference>
<dbReference type="InterPro" id="IPR044778">
    <property type="entry name" value="MFS_STP/MST-like_plant"/>
</dbReference>
<dbReference type="Proteomes" id="UP000007264">
    <property type="component" value="Unassembled WGS sequence"/>
</dbReference>
<feature type="transmembrane region" description="Helical" evidence="10">
    <location>
        <begin position="427"/>
        <end position="450"/>
    </location>
</feature>
<feature type="transmembrane region" description="Helical" evidence="10">
    <location>
        <begin position="456"/>
        <end position="477"/>
    </location>
</feature>
<feature type="transmembrane region" description="Helical" evidence="10">
    <location>
        <begin position="138"/>
        <end position="160"/>
    </location>
</feature>
<evidence type="ECO:0000256" key="1">
    <source>
        <dbReference type="ARBA" id="ARBA00004141"/>
    </source>
</evidence>
<dbReference type="SUPFAM" id="SSF103473">
    <property type="entry name" value="MFS general substrate transporter"/>
    <property type="match status" value="1"/>
</dbReference>
<feature type="domain" description="Major facilitator superfamily (MFS) profile" evidence="11">
    <location>
        <begin position="25"/>
        <end position="481"/>
    </location>
</feature>
<evidence type="ECO:0000313" key="13">
    <source>
        <dbReference type="Proteomes" id="UP000007264"/>
    </source>
</evidence>
<keyword evidence="5 10" id="KW-0812">Transmembrane</keyword>
<feature type="transmembrane region" description="Helical" evidence="10">
    <location>
        <begin position="322"/>
        <end position="344"/>
    </location>
</feature>
<evidence type="ECO:0000256" key="9">
    <source>
        <dbReference type="RuleBase" id="RU003346"/>
    </source>
</evidence>
<dbReference type="KEGG" id="csl:COCSUDRAFT_29606"/>
<evidence type="ECO:0000256" key="3">
    <source>
        <dbReference type="ARBA" id="ARBA00022448"/>
    </source>
</evidence>
<dbReference type="InterPro" id="IPR036259">
    <property type="entry name" value="MFS_trans_sf"/>
</dbReference>
<keyword evidence="7 10" id="KW-1133">Transmembrane helix</keyword>
<dbReference type="GO" id="GO:0015145">
    <property type="term" value="F:monosaccharide transmembrane transporter activity"/>
    <property type="evidence" value="ECO:0007669"/>
    <property type="project" value="InterPro"/>
</dbReference>
<organism evidence="12 13">
    <name type="scientific">Coccomyxa subellipsoidea (strain C-169)</name>
    <name type="common">Green microalga</name>
    <dbReference type="NCBI Taxonomy" id="574566"/>
    <lineage>
        <taxon>Eukaryota</taxon>
        <taxon>Viridiplantae</taxon>
        <taxon>Chlorophyta</taxon>
        <taxon>core chlorophytes</taxon>
        <taxon>Trebouxiophyceae</taxon>
        <taxon>Trebouxiophyceae incertae sedis</taxon>
        <taxon>Coccomyxaceae</taxon>
        <taxon>Coccomyxa</taxon>
        <taxon>Coccomyxa subellipsoidea</taxon>
    </lineage>
</organism>
<keyword evidence="13" id="KW-1185">Reference proteome</keyword>
<feature type="transmembrane region" description="Helical" evidence="10">
    <location>
        <begin position="20"/>
        <end position="38"/>
    </location>
</feature>
<gene>
    <name evidence="12" type="ORF">COCSUDRAFT_29606</name>
</gene>
<dbReference type="RefSeq" id="XP_005646867.1">
    <property type="nucleotide sequence ID" value="XM_005646810.1"/>
</dbReference>
<keyword evidence="8 10" id="KW-0472">Membrane</keyword>
<dbReference type="EMBL" id="AGSI01000010">
    <property type="protein sequence ID" value="EIE22323.1"/>
    <property type="molecule type" value="Genomic_DNA"/>
</dbReference>
<sequence>MGGAVVGGESEKTYTANFTWYMFFSCTVAASGGALFGWDNGVTGGVVSMKGFLEKFFPDILTRESTQVGVGDLYCTYDDQRIQWFTSSLFLAGAVTEISGTTARLNRNYGRKFTMFASGIMFEIGAILLAAAEHYVMLILGRVFLGIAISFASVSVPMYNSEMAPPQLRGRLSQLFQVVLTFAIFAAQVINIGTEKLYPWGWRLSLGLAAVPATTLLLGGIFLDDTPNSLIERGHPEKARRVLEKIRGTTDVDEEYADIFEKAELAKQVTNPWTLLLFHKKYRPQLVCAACSTLFQQWTGINTIIFYAPQLFLSLGGSRTDALIATVVVGLCNHFSTYVSFWSADKFGRRFLFLQAGILKFPIPLMYSIQCCMQSSSSNPLMNPAPSWLGWYIMAFILLFDSAYAWSWGPLGWVYPFEIQPLETRPAGGAVASLMNLLFSFVIGQTYLSMLCTMKWGVFLLFAFCVLAMTISVALFFPETKGVPIEDCPFVFKKHWYWKKFANIKDPHSLQERILEQKRAAERGVTAENGASNGVDGDAINEIEMRRAEQ</sequence>
<dbReference type="InterPro" id="IPR005829">
    <property type="entry name" value="Sugar_transporter_CS"/>
</dbReference>
<reference evidence="12 13" key="1">
    <citation type="journal article" date="2012" name="Genome Biol.">
        <title>The genome of the polar eukaryotic microalga coccomyxa subellipsoidea reveals traits of cold adaptation.</title>
        <authorList>
            <person name="Blanc G."/>
            <person name="Agarkova I."/>
            <person name="Grimwood J."/>
            <person name="Kuo A."/>
            <person name="Brueggeman A."/>
            <person name="Dunigan D."/>
            <person name="Gurnon J."/>
            <person name="Ladunga I."/>
            <person name="Lindquist E."/>
            <person name="Lucas S."/>
            <person name="Pangilinan J."/>
            <person name="Proschold T."/>
            <person name="Salamov A."/>
            <person name="Schmutz J."/>
            <person name="Weeks D."/>
            <person name="Yamada T."/>
            <person name="Claverie J.M."/>
            <person name="Grigoriev I."/>
            <person name="Van Etten J."/>
            <person name="Lomsadze A."/>
            <person name="Borodovsky M."/>
        </authorList>
    </citation>
    <scope>NUCLEOTIDE SEQUENCE [LARGE SCALE GENOMIC DNA]</scope>
    <source>
        <strain evidence="12 13">C-169</strain>
    </source>
</reference>
<dbReference type="InterPro" id="IPR003663">
    <property type="entry name" value="Sugar/inositol_transpt"/>
</dbReference>
<dbReference type="PRINTS" id="PR00171">
    <property type="entry name" value="SUGRTRNSPORT"/>
</dbReference>
<dbReference type="InterPro" id="IPR020846">
    <property type="entry name" value="MFS_dom"/>
</dbReference>
<evidence type="ECO:0000256" key="5">
    <source>
        <dbReference type="ARBA" id="ARBA00022692"/>
    </source>
</evidence>
<feature type="transmembrane region" description="Helical" evidence="10">
    <location>
        <begin position="202"/>
        <end position="223"/>
    </location>
</feature>
<evidence type="ECO:0000256" key="4">
    <source>
        <dbReference type="ARBA" id="ARBA00022597"/>
    </source>
</evidence>
<evidence type="ECO:0000313" key="12">
    <source>
        <dbReference type="EMBL" id="EIE22323.1"/>
    </source>
</evidence>
<evidence type="ECO:0000259" key="11">
    <source>
        <dbReference type="PROSITE" id="PS50850"/>
    </source>
</evidence>
<dbReference type="PROSITE" id="PS00216">
    <property type="entry name" value="SUGAR_TRANSPORT_1"/>
    <property type="match status" value="1"/>
</dbReference>
<protein>
    <submittedName>
        <fullName evidence="12">General substrate transporter</fullName>
    </submittedName>
</protein>
<dbReference type="Pfam" id="PF00083">
    <property type="entry name" value="Sugar_tr"/>
    <property type="match status" value="1"/>
</dbReference>
<name>I0YVA4_COCSC</name>
<feature type="transmembrane region" description="Helical" evidence="10">
    <location>
        <begin position="113"/>
        <end position="132"/>
    </location>
</feature>
<dbReference type="PANTHER" id="PTHR23500">
    <property type="entry name" value="SOLUTE CARRIER FAMILY 2, FACILITATED GLUCOSE TRANSPORTER"/>
    <property type="match status" value="1"/>
</dbReference>
<dbReference type="GeneID" id="17040309"/>
<dbReference type="FunFam" id="1.20.1250.20:FF:000002">
    <property type="entry name" value="Sugar transport protein 13"/>
    <property type="match status" value="1"/>
</dbReference>
<comment type="subcellular location">
    <subcellularLocation>
        <location evidence="1">Membrane</location>
        <topology evidence="1">Multi-pass membrane protein</topology>
    </subcellularLocation>
</comment>
<feature type="transmembrane region" description="Helical" evidence="10">
    <location>
        <begin position="286"/>
        <end position="310"/>
    </location>
</feature>
<dbReference type="GO" id="GO:0015293">
    <property type="term" value="F:symporter activity"/>
    <property type="evidence" value="ECO:0007669"/>
    <property type="project" value="UniProtKB-KW"/>
</dbReference>
<dbReference type="eggNOG" id="KOG0254">
    <property type="taxonomic scope" value="Eukaryota"/>
</dbReference>
<dbReference type="PANTHER" id="PTHR23500:SF357">
    <property type="entry name" value="IP12678P"/>
    <property type="match status" value="1"/>
</dbReference>
<dbReference type="CDD" id="cd17361">
    <property type="entry name" value="MFS_STP"/>
    <property type="match status" value="1"/>
</dbReference>
<dbReference type="OrthoDB" id="5296287at2759"/>
<dbReference type="InterPro" id="IPR005828">
    <property type="entry name" value="MFS_sugar_transport-like"/>
</dbReference>
<proteinExistence type="inferred from homology"/>
<evidence type="ECO:0000256" key="2">
    <source>
        <dbReference type="ARBA" id="ARBA00010992"/>
    </source>
</evidence>
<evidence type="ECO:0000256" key="10">
    <source>
        <dbReference type="SAM" id="Phobius"/>
    </source>
</evidence>
<dbReference type="GO" id="GO:0016020">
    <property type="term" value="C:membrane"/>
    <property type="evidence" value="ECO:0007669"/>
    <property type="project" value="UniProtKB-SubCell"/>
</dbReference>
<feature type="transmembrane region" description="Helical" evidence="10">
    <location>
        <begin position="172"/>
        <end position="190"/>
    </location>
</feature>
<comment type="similarity">
    <text evidence="2 9">Belongs to the major facilitator superfamily. Sugar transporter (TC 2.A.1.1) family.</text>
</comment>